<dbReference type="EMBL" id="APAU02000049">
    <property type="protein sequence ID" value="EUB59156.1"/>
    <property type="molecule type" value="Genomic_DNA"/>
</dbReference>
<comment type="caution">
    <text evidence="1">The sequence shown here is derived from an EMBL/GenBank/DDBJ whole genome shotgun (WGS) entry which is preliminary data.</text>
</comment>
<name>W6UE60_ECHGR</name>
<keyword evidence="2" id="KW-1185">Reference proteome</keyword>
<accession>W6UE60</accession>
<dbReference type="Proteomes" id="UP000019149">
    <property type="component" value="Unassembled WGS sequence"/>
</dbReference>
<reference evidence="1 2" key="1">
    <citation type="journal article" date="2013" name="Nat. Genet.">
        <title>The genome of the hydatid tapeworm Echinococcus granulosus.</title>
        <authorList>
            <person name="Zheng H."/>
            <person name="Zhang W."/>
            <person name="Zhang L."/>
            <person name="Zhang Z."/>
            <person name="Li J."/>
            <person name="Lu G."/>
            <person name="Zhu Y."/>
            <person name="Wang Y."/>
            <person name="Huang Y."/>
            <person name="Liu J."/>
            <person name="Kang H."/>
            <person name="Chen J."/>
            <person name="Wang L."/>
            <person name="Chen A."/>
            <person name="Yu S."/>
            <person name="Gao Z."/>
            <person name="Jin L."/>
            <person name="Gu W."/>
            <person name="Wang Z."/>
            <person name="Zhao L."/>
            <person name="Shi B."/>
            <person name="Wen H."/>
            <person name="Lin R."/>
            <person name="Jones M.K."/>
            <person name="Brejova B."/>
            <person name="Vinar T."/>
            <person name="Zhao G."/>
            <person name="McManus D.P."/>
            <person name="Chen Z."/>
            <person name="Zhou Y."/>
            <person name="Wang S."/>
        </authorList>
    </citation>
    <scope>NUCLEOTIDE SEQUENCE [LARGE SCALE GENOMIC DNA]</scope>
</reference>
<protein>
    <submittedName>
        <fullName evidence="1">Uncharacterized protein</fullName>
    </submittedName>
</protein>
<dbReference type="RefSeq" id="XP_024350352.1">
    <property type="nucleotide sequence ID" value="XM_024495268.1"/>
</dbReference>
<dbReference type="AlphaFoldDB" id="W6UE60"/>
<dbReference type="CTD" id="36341734"/>
<dbReference type="GeneID" id="36341734"/>
<dbReference type="KEGG" id="egl:EGR_06019"/>
<sequence>MLAGTFQGGSPSVCRTSVTYLLAHRLNKSNRLNFSFFPGFLDSKITSPNVFSISRYEDYFCCNHTDVPPHRRKVIIFKTGFTAFHFLFHLQDSDYLKTFALNGQLNLQHSEYIHLISMNFKCLFPPFCMIICHRTFTTTLACYLRIIDITFRSHGQVKISSEFTRSAKFVLI</sequence>
<organism evidence="1 2">
    <name type="scientific">Echinococcus granulosus</name>
    <name type="common">Hydatid tapeworm</name>
    <dbReference type="NCBI Taxonomy" id="6210"/>
    <lineage>
        <taxon>Eukaryota</taxon>
        <taxon>Metazoa</taxon>
        <taxon>Spiralia</taxon>
        <taxon>Lophotrochozoa</taxon>
        <taxon>Platyhelminthes</taxon>
        <taxon>Cestoda</taxon>
        <taxon>Eucestoda</taxon>
        <taxon>Cyclophyllidea</taxon>
        <taxon>Taeniidae</taxon>
        <taxon>Echinococcus</taxon>
        <taxon>Echinococcus granulosus group</taxon>
    </lineage>
</organism>
<proteinExistence type="predicted"/>
<evidence type="ECO:0000313" key="2">
    <source>
        <dbReference type="Proteomes" id="UP000019149"/>
    </source>
</evidence>
<gene>
    <name evidence="1" type="ORF">EGR_06019</name>
</gene>
<evidence type="ECO:0000313" key="1">
    <source>
        <dbReference type="EMBL" id="EUB59156.1"/>
    </source>
</evidence>